<evidence type="ECO:0000313" key="3">
    <source>
        <dbReference type="Proteomes" id="UP001176517"/>
    </source>
</evidence>
<dbReference type="InterPro" id="IPR003959">
    <property type="entry name" value="ATPase_AAA_core"/>
</dbReference>
<dbReference type="GO" id="GO:0016887">
    <property type="term" value="F:ATP hydrolysis activity"/>
    <property type="evidence" value="ECO:0007669"/>
    <property type="project" value="InterPro"/>
</dbReference>
<keyword evidence="3" id="KW-1185">Reference proteome</keyword>
<dbReference type="GO" id="GO:0015630">
    <property type="term" value="C:microtubule cytoskeleton"/>
    <property type="evidence" value="ECO:0007669"/>
    <property type="project" value="TreeGrafter"/>
</dbReference>
<comment type="caution">
    <text evidence="2">The sequence shown here is derived from an EMBL/GenBank/DDBJ whole genome shotgun (WGS) entry which is preliminary data.</text>
</comment>
<proteinExistence type="predicted"/>
<dbReference type="GO" id="GO:0005524">
    <property type="term" value="F:ATP binding"/>
    <property type="evidence" value="ECO:0007669"/>
    <property type="project" value="InterPro"/>
</dbReference>
<gene>
    <name evidence="2" type="primary">MSP1_2</name>
    <name evidence="2" type="ORF">OC846_006233</name>
</gene>
<sequence length="325" mass="35571">MPPHRRPEPAVVVLEDKDSSAAVLQPSVAAVRDRHAGLYDALDQLTYGFLKPLAYQGLFKTLLAPSGVLLYGPPGTGKTMLALHGLTVNKIRTIADALKQGRAVAPAILLLDELDCVFPARSSEAGSKQPSILSQLLVKLDHAGPARVALLATIDCPGDLDYALRRRLPLQISVLLPNMMARRKMLEMGVKMKVKTHHKLTENNAIFKGTRRPTKLPPLIIRYFMIPELPSVVITRKRKRPSGAGALTEIAAAIKAMVQPDESSSNNIGSLMVDLLELNGDSFDIDELASLGYLLAEKSNLVTMYHSLSDRQDLRRALLLRILRA</sequence>
<dbReference type="Pfam" id="PF00004">
    <property type="entry name" value="AAA"/>
    <property type="match status" value="1"/>
</dbReference>
<dbReference type="InterPro" id="IPR027417">
    <property type="entry name" value="P-loop_NTPase"/>
</dbReference>
<reference evidence="2" key="1">
    <citation type="journal article" date="2023" name="PhytoFront">
        <title>Draft Genome Resources of Seven Strains of Tilletia horrida, Causal Agent of Kernel Smut of Rice.</title>
        <authorList>
            <person name="Khanal S."/>
            <person name="Antony Babu S."/>
            <person name="Zhou X.G."/>
        </authorList>
    </citation>
    <scope>NUCLEOTIDE SEQUENCE</scope>
    <source>
        <strain evidence="2">TX6</strain>
    </source>
</reference>
<dbReference type="Gene3D" id="1.10.8.60">
    <property type="match status" value="1"/>
</dbReference>
<dbReference type="EMBL" id="JAPDMZ010000313">
    <property type="protein sequence ID" value="KAK0543958.1"/>
    <property type="molecule type" value="Genomic_DNA"/>
</dbReference>
<protein>
    <submittedName>
        <fullName evidence="2">Mitochondrial dynamin GTPase Msp1</fullName>
    </submittedName>
</protein>
<dbReference type="PANTHER" id="PTHR23074">
    <property type="entry name" value="AAA DOMAIN-CONTAINING"/>
    <property type="match status" value="1"/>
</dbReference>
<name>A0AAN6GM09_9BASI</name>
<evidence type="ECO:0000259" key="1">
    <source>
        <dbReference type="Pfam" id="PF00004"/>
    </source>
</evidence>
<dbReference type="AlphaFoldDB" id="A0AAN6GM09"/>
<evidence type="ECO:0000313" key="2">
    <source>
        <dbReference type="EMBL" id="KAK0543958.1"/>
    </source>
</evidence>
<dbReference type="Gene3D" id="3.40.50.300">
    <property type="entry name" value="P-loop containing nucleotide triphosphate hydrolases"/>
    <property type="match status" value="2"/>
</dbReference>
<feature type="domain" description="ATPase AAA-type core" evidence="1">
    <location>
        <begin position="68"/>
        <end position="172"/>
    </location>
</feature>
<organism evidence="2 3">
    <name type="scientific">Tilletia horrida</name>
    <dbReference type="NCBI Taxonomy" id="155126"/>
    <lineage>
        <taxon>Eukaryota</taxon>
        <taxon>Fungi</taxon>
        <taxon>Dikarya</taxon>
        <taxon>Basidiomycota</taxon>
        <taxon>Ustilaginomycotina</taxon>
        <taxon>Exobasidiomycetes</taxon>
        <taxon>Tilletiales</taxon>
        <taxon>Tilletiaceae</taxon>
        <taxon>Tilletia</taxon>
    </lineage>
</organism>
<dbReference type="PANTHER" id="PTHR23074:SF19">
    <property type="entry name" value="KATANIN P60 ATPASE-CONTAINING SUBUNIT A1"/>
    <property type="match status" value="1"/>
</dbReference>
<accession>A0AAN6GM09</accession>
<dbReference type="SUPFAM" id="SSF52540">
    <property type="entry name" value="P-loop containing nucleoside triphosphate hydrolases"/>
    <property type="match status" value="1"/>
</dbReference>
<dbReference type="Proteomes" id="UP001176517">
    <property type="component" value="Unassembled WGS sequence"/>
</dbReference>
<dbReference type="InterPro" id="IPR050304">
    <property type="entry name" value="MT-severing_AAA_ATPase"/>
</dbReference>
<dbReference type="GO" id="GO:0051013">
    <property type="term" value="P:microtubule severing"/>
    <property type="evidence" value="ECO:0007669"/>
    <property type="project" value="TreeGrafter"/>
</dbReference>